<organism evidence="2 3">
    <name type="scientific">Franconibacter daqui</name>
    <dbReference type="NCBI Taxonomy" id="2047724"/>
    <lineage>
        <taxon>Bacteria</taxon>
        <taxon>Pseudomonadati</taxon>
        <taxon>Pseudomonadota</taxon>
        <taxon>Gammaproteobacteria</taxon>
        <taxon>Enterobacterales</taxon>
        <taxon>Enterobacteriaceae</taxon>
        <taxon>Franconibacter</taxon>
    </lineage>
</organism>
<protein>
    <submittedName>
        <fullName evidence="2">Uncharacterized protein</fullName>
    </submittedName>
</protein>
<keyword evidence="3" id="KW-1185">Reference proteome</keyword>
<dbReference type="EMBL" id="JBEHGX010000009">
    <property type="protein sequence ID" value="MER0127278.1"/>
    <property type="molecule type" value="Genomic_DNA"/>
</dbReference>
<comment type="caution">
    <text evidence="2">The sequence shown here is derived from an EMBL/GenBank/DDBJ whole genome shotgun (WGS) entry which is preliminary data.</text>
</comment>
<dbReference type="Proteomes" id="UP001447374">
    <property type="component" value="Unassembled WGS sequence"/>
</dbReference>
<feature type="region of interest" description="Disordered" evidence="1">
    <location>
        <begin position="1"/>
        <end position="23"/>
    </location>
</feature>
<dbReference type="RefSeq" id="WP_229701884.1">
    <property type="nucleotide sequence ID" value="NZ_BMKJ01000008.1"/>
</dbReference>
<reference evidence="2 3" key="1">
    <citation type="submission" date="2024-06" db="EMBL/GenBank/DDBJ databases">
        <title>Fanconibacter daqui strain Q02 whole shotgun sequencing project.</title>
        <authorList>
            <person name="Rodrigues J.W.A."/>
            <person name="Viana L.C."/>
            <person name="Vieira E.C."/>
            <person name="Souza F.O.L."/>
            <person name="Alegria O.C."/>
            <person name="Patroca S."/>
            <person name="Cruz A.C.R."/>
            <person name="Nunes A.R.C."/>
        </authorList>
    </citation>
    <scope>NUCLEOTIDE SEQUENCE [LARGE SCALE GENOMIC DNA]</scope>
    <source>
        <strain evidence="2 3">Q02</strain>
    </source>
</reference>
<sequence length="84" mass="10060">MMEKSRTRAWRLSQKQRNQSRDVHTALQRFRGEKQWKMLYLRSCKLARAAQLGMSYPRITNKQLAREGLEEYSLVNECPVYLQP</sequence>
<proteinExistence type="predicted"/>
<accession>A0ABV1PQZ7</accession>
<name>A0ABV1PQZ7_9ENTR</name>
<evidence type="ECO:0000256" key="1">
    <source>
        <dbReference type="SAM" id="MobiDB-lite"/>
    </source>
</evidence>
<gene>
    <name evidence="2" type="ORF">ABQG75_16215</name>
</gene>
<evidence type="ECO:0000313" key="3">
    <source>
        <dbReference type="Proteomes" id="UP001447374"/>
    </source>
</evidence>
<evidence type="ECO:0000313" key="2">
    <source>
        <dbReference type="EMBL" id="MER0127278.1"/>
    </source>
</evidence>